<keyword evidence="3" id="KW-1185">Reference proteome</keyword>
<gene>
    <name evidence="2" type="ORF">MNOR_LOCUS38793</name>
</gene>
<evidence type="ECO:0000256" key="1">
    <source>
        <dbReference type="SAM" id="SignalP"/>
    </source>
</evidence>
<organism evidence="2 3">
    <name type="scientific">Meganyctiphanes norvegica</name>
    <name type="common">Northern krill</name>
    <name type="synonym">Thysanopoda norvegica</name>
    <dbReference type="NCBI Taxonomy" id="48144"/>
    <lineage>
        <taxon>Eukaryota</taxon>
        <taxon>Metazoa</taxon>
        <taxon>Ecdysozoa</taxon>
        <taxon>Arthropoda</taxon>
        <taxon>Crustacea</taxon>
        <taxon>Multicrustacea</taxon>
        <taxon>Malacostraca</taxon>
        <taxon>Eumalacostraca</taxon>
        <taxon>Eucarida</taxon>
        <taxon>Euphausiacea</taxon>
        <taxon>Euphausiidae</taxon>
        <taxon>Meganyctiphanes</taxon>
    </lineage>
</organism>
<protein>
    <submittedName>
        <fullName evidence="2">Uncharacterized protein</fullName>
    </submittedName>
</protein>
<reference evidence="2 3" key="1">
    <citation type="submission" date="2024-05" db="EMBL/GenBank/DDBJ databases">
        <authorList>
            <person name="Wallberg A."/>
        </authorList>
    </citation>
    <scope>NUCLEOTIDE SEQUENCE [LARGE SCALE GENOMIC DNA]</scope>
</reference>
<evidence type="ECO:0000313" key="2">
    <source>
        <dbReference type="EMBL" id="CAL4216991.1"/>
    </source>
</evidence>
<dbReference type="Proteomes" id="UP001497623">
    <property type="component" value="Unassembled WGS sequence"/>
</dbReference>
<dbReference type="AlphaFoldDB" id="A0AAV2SMY1"/>
<feature type="non-terminal residue" evidence="2">
    <location>
        <position position="265"/>
    </location>
</feature>
<name>A0AAV2SMY1_MEGNR</name>
<proteinExistence type="predicted"/>
<dbReference type="EMBL" id="CAXKWB010092424">
    <property type="protein sequence ID" value="CAL4216991.1"/>
    <property type="molecule type" value="Genomic_DNA"/>
</dbReference>
<comment type="caution">
    <text evidence="2">The sequence shown here is derived from an EMBL/GenBank/DDBJ whole genome shotgun (WGS) entry which is preliminary data.</text>
</comment>
<sequence length="265" mass="30779">MKFSAIYCVIFIGVVGTVQSQVAEKSDTPSFERLIVKELGRLAKNVRTQLHSEMKELVEELQQRFLQIDLDYEDISKNANVEIHENMIQEKNRLEDRYLKVVDYTNHHMEKLTNYLHCLQRAVNGDGKSCDLPSLLVSEAPEHQWENEETDTSKSYPKDQPFLFYTEDSTSYSDNVVSDAIPQTNTEEPSYYLNNWDYDYYSDNMESSSYLEEEFSNTPNPINLAEAMRPDDLTMNTEVIRPQSCYELYQNGSIRNGINIIYPEG</sequence>
<feature type="signal peptide" evidence="1">
    <location>
        <begin position="1"/>
        <end position="20"/>
    </location>
</feature>
<evidence type="ECO:0000313" key="3">
    <source>
        <dbReference type="Proteomes" id="UP001497623"/>
    </source>
</evidence>
<keyword evidence="1" id="KW-0732">Signal</keyword>
<feature type="chain" id="PRO_5043416224" evidence="1">
    <location>
        <begin position="21"/>
        <end position="265"/>
    </location>
</feature>
<accession>A0AAV2SMY1</accession>